<evidence type="ECO:0000313" key="2">
    <source>
        <dbReference type="Proteomes" id="UP000680638"/>
    </source>
</evidence>
<dbReference type="RefSeq" id="WP_036707099.1">
    <property type="nucleotide sequence ID" value="NZ_BORW01000006.1"/>
</dbReference>
<dbReference type="EMBL" id="BORW01000006">
    <property type="protein sequence ID" value="GIO66945.1"/>
    <property type="molecule type" value="Genomic_DNA"/>
</dbReference>
<name>A0ABQ4LUJ9_9BACL</name>
<gene>
    <name evidence="1" type="ORF">J21TS3_17660</name>
</gene>
<dbReference type="Proteomes" id="UP000680638">
    <property type="component" value="Unassembled WGS sequence"/>
</dbReference>
<keyword evidence="2" id="KW-1185">Reference proteome</keyword>
<reference evidence="1 2" key="1">
    <citation type="submission" date="2021-03" db="EMBL/GenBank/DDBJ databases">
        <title>Antimicrobial resistance genes in bacteria isolated from Japanese honey, and their potential for conferring macrolide and lincosamide resistance in the American foulbrood pathogen Paenibacillus larvae.</title>
        <authorList>
            <person name="Okamoto M."/>
            <person name="Kumagai M."/>
            <person name="Kanamori H."/>
            <person name="Takamatsu D."/>
        </authorList>
    </citation>
    <scope>NUCLEOTIDE SEQUENCE [LARGE SCALE GENOMIC DNA]</scope>
    <source>
        <strain evidence="1 2">J21TS3</strain>
    </source>
</reference>
<accession>A0ABQ4LUJ9</accession>
<sequence length="110" mass="12563">MILTVVKSRLERDWFDIDVPDDYPVLQLKEMLGMRVYGEAPRAGQQYILEGKFPDGLWFTIRDPQDVAGAGLREGCLIRLQRAFSTTDEEAPVFGKRSLFQHDSIGVMED</sequence>
<evidence type="ECO:0000313" key="1">
    <source>
        <dbReference type="EMBL" id="GIO66945.1"/>
    </source>
</evidence>
<organism evidence="1 2">
    <name type="scientific">Paenibacillus cookii</name>
    <dbReference type="NCBI Taxonomy" id="157839"/>
    <lineage>
        <taxon>Bacteria</taxon>
        <taxon>Bacillati</taxon>
        <taxon>Bacillota</taxon>
        <taxon>Bacilli</taxon>
        <taxon>Bacillales</taxon>
        <taxon>Paenibacillaceae</taxon>
        <taxon>Paenibacillus</taxon>
    </lineage>
</organism>
<comment type="caution">
    <text evidence="1">The sequence shown here is derived from an EMBL/GenBank/DDBJ whole genome shotgun (WGS) entry which is preliminary data.</text>
</comment>
<proteinExistence type="predicted"/>
<protein>
    <submittedName>
        <fullName evidence="1">Uncharacterized protein</fullName>
    </submittedName>
</protein>